<comment type="caution">
    <text evidence="2">The sequence shown here is derived from an EMBL/GenBank/DDBJ whole genome shotgun (WGS) entry which is preliminary data.</text>
</comment>
<reference evidence="2" key="1">
    <citation type="journal article" date="2023" name="IScience">
        <title>Live-bearing cockroach genome reveals convergent evolutionary mechanisms linked to viviparity in insects and beyond.</title>
        <authorList>
            <person name="Fouks B."/>
            <person name="Harrison M.C."/>
            <person name="Mikhailova A.A."/>
            <person name="Marchal E."/>
            <person name="English S."/>
            <person name="Carruthers M."/>
            <person name="Jennings E.C."/>
            <person name="Chiamaka E.L."/>
            <person name="Frigard R.A."/>
            <person name="Pippel M."/>
            <person name="Attardo G.M."/>
            <person name="Benoit J.B."/>
            <person name="Bornberg-Bauer E."/>
            <person name="Tobe S.S."/>
        </authorList>
    </citation>
    <scope>NUCLEOTIDE SEQUENCE</scope>
    <source>
        <strain evidence="2">Stay&amp;Tobe</strain>
    </source>
</reference>
<evidence type="ECO:0000256" key="1">
    <source>
        <dbReference type="SAM" id="MobiDB-lite"/>
    </source>
</evidence>
<sequence>MNYQIGIKQEHCLPQTEFGPQDTNMEIKFEIDVPIGSVGNKCELFQADDPLASLQAEDVVVKEIKSEREDQTDCVDIEHGTFPTPEETKLE</sequence>
<protein>
    <submittedName>
        <fullName evidence="2">Uncharacterized protein</fullName>
    </submittedName>
</protein>
<dbReference type="Proteomes" id="UP001233999">
    <property type="component" value="Unassembled WGS sequence"/>
</dbReference>
<evidence type="ECO:0000313" key="2">
    <source>
        <dbReference type="EMBL" id="KAJ9600485.1"/>
    </source>
</evidence>
<organism evidence="2 3">
    <name type="scientific">Diploptera punctata</name>
    <name type="common">Pacific beetle cockroach</name>
    <dbReference type="NCBI Taxonomy" id="6984"/>
    <lineage>
        <taxon>Eukaryota</taxon>
        <taxon>Metazoa</taxon>
        <taxon>Ecdysozoa</taxon>
        <taxon>Arthropoda</taxon>
        <taxon>Hexapoda</taxon>
        <taxon>Insecta</taxon>
        <taxon>Pterygota</taxon>
        <taxon>Neoptera</taxon>
        <taxon>Polyneoptera</taxon>
        <taxon>Dictyoptera</taxon>
        <taxon>Blattodea</taxon>
        <taxon>Blaberoidea</taxon>
        <taxon>Blaberidae</taxon>
        <taxon>Diplopterinae</taxon>
        <taxon>Diploptera</taxon>
    </lineage>
</organism>
<name>A0AAD8AJV6_DIPPU</name>
<dbReference type="EMBL" id="JASPKZ010000419">
    <property type="protein sequence ID" value="KAJ9600485.1"/>
    <property type="molecule type" value="Genomic_DNA"/>
</dbReference>
<feature type="non-terminal residue" evidence="2">
    <location>
        <position position="91"/>
    </location>
</feature>
<accession>A0AAD8AJV6</accession>
<feature type="region of interest" description="Disordered" evidence="1">
    <location>
        <begin position="70"/>
        <end position="91"/>
    </location>
</feature>
<dbReference type="AlphaFoldDB" id="A0AAD8AJV6"/>
<gene>
    <name evidence="2" type="ORF">L9F63_009255</name>
</gene>
<feature type="compositionally biased region" description="Basic and acidic residues" evidence="1">
    <location>
        <begin position="70"/>
        <end position="79"/>
    </location>
</feature>
<proteinExistence type="predicted"/>
<reference evidence="2" key="2">
    <citation type="submission" date="2023-05" db="EMBL/GenBank/DDBJ databases">
        <authorList>
            <person name="Fouks B."/>
        </authorList>
    </citation>
    <scope>NUCLEOTIDE SEQUENCE</scope>
    <source>
        <strain evidence="2">Stay&amp;Tobe</strain>
        <tissue evidence="2">Testes</tissue>
    </source>
</reference>
<keyword evidence="3" id="KW-1185">Reference proteome</keyword>
<evidence type="ECO:0000313" key="3">
    <source>
        <dbReference type="Proteomes" id="UP001233999"/>
    </source>
</evidence>